<feature type="compositionally biased region" description="Basic and acidic residues" evidence="6">
    <location>
        <begin position="37"/>
        <end position="47"/>
    </location>
</feature>
<evidence type="ECO:0000256" key="4">
    <source>
        <dbReference type="ARBA" id="ARBA00022989"/>
    </source>
</evidence>
<dbReference type="InterPro" id="IPR020846">
    <property type="entry name" value="MFS_dom"/>
</dbReference>
<dbReference type="GO" id="GO:0015174">
    <property type="term" value="F:basic amino acid transmembrane transporter activity"/>
    <property type="evidence" value="ECO:0007669"/>
    <property type="project" value="TreeGrafter"/>
</dbReference>
<evidence type="ECO:0000256" key="3">
    <source>
        <dbReference type="ARBA" id="ARBA00022692"/>
    </source>
</evidence>
<dbReference type="AlphaFoldDB" id="A0A1W5D9L7"/>
<evidence type="ECO:0000313" key="10">
    <source>
        <dbReference type="Proteomes" id="UP000192927"/>
    </source>
</evidence>
<dbReference type="EMBL" id="FWEW01003556">
    <property type="protein sequence ID" value="SLM39806.1"/>
    <property type="molecule type" value="Genomic_DNA"/>
</dbReference>
<comment type="subcellular location">
    <subcellularLocation>
        <location evidence="1">Endomembrane system</location>
        <topology evidence="1">Multi-pass membrane protein</topology>
    </subcellularLocation>
</comment>
<feature type="compositionally biased region" description="Polar residues" evidence="6">
    <location>
        <begin position="24"/>
        <end position="33"/>
    </location>
</feature>
<dbReference type="PROSITE" id="PS50850">
    <property type="entry name" value="MFS"/>
    <property type="match status" value="1"/>
</dbReference>
<keyword evidence="5 7" id="KW-0472">Membrane</keyword>
<feature type="transmembrane region" description="Helical" evidence="7">
    <location>
        <begin position="323"/>
        <end position="346"/>
    </location>
</feature>
<accession>A0A1W5D9L7</accession>
<keyword evidence="2" id="KW-0813">Transport</keyword>
<protein>
    <submittedName>
        <fullName evidence="9">Mfs multidrug transporter</fullName>
    </submittedName>
</protein>
<evidence type="ECO:0000313" key="9">
    <source>
        <dbReference type="EMBL" id="SLM39806.1"/>
    </source>
</evidence>
<evidence type="ECO:0000256" key="1">
    <source>
        <dbReference type="ARBA" id="ARBA00004127"/>
    </source>
</evidence>
<feature type="transmembrane region" description="Helical" evidence="7">
    <location>
        <begin position="523"/>
        <end position="544"/>
    </location>
</feature>
<evidence type="ECO:0000256" key="7">
    <source>
        <dbReference type="SAM" id="Phobius"/>
    </source>
</evidence>
<feature type="region of interest" description="Disordered" evidence="6">
    <location>
        <begin position="1"/>
        <end position="52"/>
    </location>
</feature>
<feature type="transmembrane region" description="Helical" evidence="7">
    <location>
        <begin position="416"/>
        <end position="443"/>
    </location>
</feature>
<dbReference type="PANTHER" id="PTHR23501:SF191">
    <property type="entry name" value="VACUOLAR BASIC AMINO ACID TRANSPORTER 4"/>
    <property type="match status" value="1"/>
</dbReference>
<feature type="transmembrane region" description="Helical" evidence="7">
    <location>
        <begin position="62"/>
        <end position="87"/>
    </location>
</feature>
<proteinExistence type="predicted"/>
<dbReference type="Proteomes" id="UP000192927">
    <property type="component" value="Unassembled WGS sequence"/>
</dbReference>
<feature type="transmembrane region" description="Helical" evidence="7">
    <location>
        <begin position="253"/>
        <end position="272"/>
    </location>
</feature>
<keyword evidence="10" id="KW-1185">Reference proteome</keyword>
<dbReference type="PANTHER" id="PTHR23501">
    <property type="entry name" value="MAJOR FACILITATOR SUPERFAMILY"/>
    <property type="match status" value="1"/>
</dbReference>
<dbReference type="SUPFAM" id="SSF103473">
    <property type="entry name" value="MFS general substrate transporter"/>
    <property type="match status" value="1"/>
</dbReference>
<dbReference type="InterPro" id="IPR011701">
    <property type="entry name" value="MFS"/>
</dbReference>
<feature type="transmembrane region" description="Helical" evidence="7">
    <location>
        <begin position="99"/>
        <end position="117"/>
    </location>
</feature>
<feature type="transmembrane region" description="Helical" evidence="7">
    <location>
        <begin position="216"/>
        <end position="241"/>
    </location>
</feature>
<feature type="transmembrane region" description="Helical" evidence="7">
    <location>
        <begin position="455"/>
        <end position="477"/>
    </location>
</feature>
<feature type="transmembrane region" description="Helical" evidence="7">
    <location>
        <begin position="155"/>
        <end position="176"/>
    </location>
</feature>
<sequence>MSASVHSRSEPSPPPDEQSPLLSNGKTQDQDNGTLEHGADRSEHGDGETDVPIAEEPSTAKLLVVLSSVWLGCFLAALDSTIIATLSAPISTSFNSLSLLSWLASAYLIANAALQPISGRLTDILSRRTGLIFSNVCFAIGNLICGLATREWVMILGRVVAGMGGGGLTAISTFVASDLVPLRKRGMWQGFGNVCYGVGAGLGGVFGGWVNDVWGWRVAFLVQVPFTVISGIVVFFTVKVPVKQTDKSPWERIDFLGATTMIVTLVLLLLGLNSGGNIVLWTHPLVLTTLPLSAIFAVIFVYVESYIATEPVIPVKLMLNRTVFAACLTNWFTSMALYALLFYGPIYFQVKGFSTTQAGIRLVPQAIGNGVGSLGSGAIMRWTGRYYLLNVCVQITFVVSLALVSTFTLASSAWPAFVYFFLTGIGYSGMLTITLLALIAAVDHKHQAVITSASYAFRSTGSTIGITIASAVFQNILKMELWGHFGDRKDAARVIGRVRDSFDEIQHLPPEWKAGVQDVYMDALRGVFLTALGMGVLGSVASLFMREHKLHSNLARK</sequence>
<reference evidence="10" key="1">
    <citation type="submission" date="2017-03" db="EMBL/GenBank/DDBJ databases">
        <authorList>
            <person name="Sharma R."/>
            <person name="Thines M."/>
        </authorList>
    </citation>
    <scope>NUCLEOTIDE SEQUENCE [LARGE SCALE GENOMIC DNA]</scope>
</reference>
<dbReference type="GO" id="GO:0012505">
    <property type="term" value="C:endomembrane system"/>
    <property type="evidence" value="ECO:0007669"/>
    <property type="project" value="UniProtKB-SubCell"/>
</dbReference>
<dbReference type="Gene3D" id="1.20.1250.20">
    <property type="entry name" value="MFS general substrate transporter like domains"/>
    <property type="match status" value="1"/>
</dbReference>
<dbReference type="GO" id="GO:0000329">
    <property type="term" value="C:fungal-type vacuole membrane"/>
    <property type="evidence" value="ECO:0007669"/>
    <property type="project" value="TreeGrafter"/>
</dbReference>
<keyword evidence="4 7" id="KW-1133">Transmembrane helix</keyword>
<feature type="transmembrane region" description="Helical" evidence="7">
    <location>
        <begin position="278"/>
        <end position="303"/>
    </location>
</feature>
<feature type="domain" description="Major facilitator superfamily (MFS) profile" evidence="8">
    <location>
        <begin position="65"/>
        <end position="550"/>
    </location>
</feature>
<dbReference type="Pfam" id="PF07690">
    <property type="entry name" value="MFS_1"/>
    <property type="match status" value="1"/>
</dbReference>
<feature type="transmembrane region" description="Helical" evidence="7">
    <location>
        <begin position="129"/>
        <end position="149"/>
    </location>
</feature>
<evidence type="ECO:0000256" key="5">
    <source>
        <dbReference type="ARBA" id="ARBA00023136"/>
    </source>
</evidence>
<evidence type="ECO:0000256" key="6">
    <source>
        <dbReference type="SAM" id="MobiDB-lite"/>
    </source>
</evidence>
<evidence type="ECO:0000259" key="8">
    <source>
        <dbReference type="PROSITE" id="PS50850"/>
    </source>
</evidence>
<keyword evidence="3 7" id="KW-0812">Transmembrane</keyword>
<organism evidence="9 10">
    <name type="scientific">Lasallia pustulata</name>
    <dbReference type="NCBI Taxonomy" id="136370"/>
    <lineage>
        <taxon>Eukaryota</taxon>
        <taxon>Fungi</taxon>
        <taxon>Dikarya</taxon>
        <taxon>Ascomycota</taxon>
        <taxon>Pezizomycotina</taxon>
        <taxon>Lecanoromycetes</taxon>
        <taxon>OSLEUM clade</taxon>
        <taxon>Umbilicariomycetidae</taxon>
        <taxon>Umbilicariales</taxon>
        <taxon>Umbilicariaceae</taxon>
        <taxon>Lasallia</taxon>
    </lineage>
</organism>
<feature type="transmembrane region" description="Helical" evidence="7">
    <location>
        <begin position="387"/>
        <end position="410"/>
    </location>
</feature>
<feature type="transmembrane region" description="Helical" evidence="7">
    <location>
        <begin position="188"/>
        <end position="210"/>
    </location>
</feature>
<dbReference type="InterPro" id="IPR036259">
    <property type="entry name" value="MFS_trans_sf"/>
</dbReference>
<name>A0A1W5D9L7_9LECA</name>
<evidence type="ECO:0000256" key="2">
    <source>
        <dbReference type="ARBA" id="ARBA00022448"/>
    </source>
</evidence>